<name>A0A067SEZ1_GALM3</name>
<dbReference type="Proteomes" id="UP000027222">
    <property type="component" value="Unassembled WGS sequence"/>
</dbReference>
<evidence type="ECO:0000313" key="2">
    <source>
        <dbReference type="Proteomes" id="UP000027222"/>
    </source>
</evidence>
<organism evidence="1 2">
    <name type="scientific">Galerina marginata (strain CBS 339.88)</name>
    <dbReference type="NCBI Taxonomy" id="685588"/>
    <lineage>
        <taxon>Eukaryota</taxon>
        <taxon>Fungi</taxon>
        <taxon>Dikarya</taxon>
        <taxon>Basidiomycota</taxon>
        <taxon>Agaricomycotina</taxon>
        <taxon>Agaricomycetes</taxon>
        <taxon>Agaricomycetidae</taxon>
        <taxon>Agaricales</taxon>
        <taxon>Agaricineae</taxon>
        <taxon>Strophariaceae</taxon>
        <taxon>Galerina</taxon>
    </lineage>
</organism>
<protein>
    <submittedName>
        <fullName evidence="1">Uncharacterized protein</fullName>
    </submittedName>
</protein>
<dbReference type="HOGENOM" id="CLU_1272380_0_0_1"/>
<keyword evidence="2" id="KW-1185">Reference proteome</keyword>
<dbReference type="EMBL" id="KL142402">
    <property type="protein sequence ID" value="KDR69485.1"/>
    <property type="molecule type" value="Genomic_DNA"/>
</dbReference>
<dbReference type="AlphaFoldDB" id="A0A067SEZ1"/>
<reference evidence="2" key="1">
    <citation type="journal article" date="2014" name="Proc. Natl. Acad. Sci. U.S.A.">
        <title>Extensive sampling of basidiomycete genomes demonstrates inadequacy of the white-rot/brown-rot paradigm for wood decay fungi.</title>
        <authorList>
            <person name="Riley R."/>
            <person name="Salamov A.A."/>
            <person name="Brown D.W."/>
            <person name="Nagy L.G."/>
            <person name="Floudas D."/>
            <person name="Held B.W."/>
            <person name="Levasseur A."/>
            <person name="Lombard V."/>
            <person name="Morin E."/>
            <person name="Otillar R."/>
            <person name="Lindquist E.A."/>
            <person name="Sun H."/>
            <person name="LaButti K.M."/>
            <person name="Schmutz J."/>
            <person name="Jabbour D."/>
            <person name="Luo H."/>
            <person name="Baker S.E."/>
            <person name="Pisabarro A.G."/>
            <person name="Walton J.D."/>
            <person name="Blanchette R.A."/>
            <person name="Henrissat B."/>
            <person name="Martin F."/>
            <person name="Cullen D."/>
            <person name="Hibbett D.S."/>
            <person name="Grigoriev I.V."/>
        </authorList>
    </citation>
    <scope>NUCLEOTIDE SEQUENCE [LARGE SCALE GENOMIC DNA]</scope>
    <source>
        <strain evidence="2">CBS 339.88</strain>
    </source>
</reference>
<gene>
    <name evidence="1" type="ORF">GALMADRAFT_145522</name>
</gene>
<proteinExistence type="predicted"/>
<evidence type="ECO:0000313" key="1">
    <source>
        <dbReference type="EMBL" id="KDR69485.1"/>
    </source>
</evidence>
<accession>A0A067SEZ1</accession>
<sequence length="217" mass="23417">MSHAHQSITLALNSHSCPSYFQDSTLGFFVFLHLYYLSYLFQRRISSGAVSSSPPHYSLLHLHPSSAFAMTRSSVDVDDTAAPFHSWSSVESQVSTGSWLGFLLPHALLSAHGTESICCLPTPDPIGSSLMTSAPLLHDGVACSQVSPLKLMTRAHVRRLVVGLDDVDDDGGGIVGIFAGGSVMMVIWRCGWVFEVEPKIYDLEPGFGGSLYVVDGL</sequence>